<protein>
    <submittedName>
        <fullName evidence="4">Uncharacterized protein</fullName>
    </submittedName>
</protein>
<feature type="chain" id="PRO_5041127977" evidence="2">
    <location>
        <begin position="26"/>
        <end position="48"/>
    </location>
</feature>
<evidence type="ECO:0000256" key="2">
    <source>
        <dbReference type="SAM" id="SignalP"/>
    </source>
</evidence>
<reference evidence="4 6" key="2">
    <citation type="submission" date="2018-10" db="EMBL/GenBank/DDBJ databases">
        <title>Genomic Encyclopedia of Archaeal and Bacterial Type Strains, Phase II (KMG-II): from individual species to whole genera.</title>
        <authorList>
            <person name="Goeker M."/>
        </authorList>
    </citation>
    <scope>NUCLEOTIDE SEQUENCE [LARGE SCALE GENOMIC DNA]</scope>
    <source>
        <strain evidence="4 6">DSM 21886</strain>
    </source>
</reference>
<evidence type="ECO:0000313" key="5">
    <source>
        <dbReference type="Proteomes" id="UP000233767"/>
    </source>
</evidence>
<evidence type="ECO:0000313" key="3">
    <source>
        <dbReference type="EMBL" id="PKW20474.1"/>
    </source>
</evidence>
<proteinExistence type="predicted"/>
<dbReference type="AlphaFoldDB" id="A0A497U293"/>
<keyword evidence="2" id="KW-0732">Signal</keyword>
<reference evidence="3 5" key="1">
    <citation type="submission" date="2017-12" db="EMBL/GenBank/DDBJ databases">
        <title>Genomic Encyclopedia of Type Strains, Phase III (KMG-III): the genomes of soil and plant-associated and newly described type strains.</title>
        <authorList>
            <person name="Whitman W."/>
        </authorList>
    </citation>
    <scope>NUCLEOTIDE SEQUENCE [LARGE SCALE GENOMIC DNA]</scope>
    <source>
        <strain evidence="3 5">IP-10</strain>
    </source>
</reference>
<organism evidence="4 6">
    <name type="scientific">Flavobacterium lindanitolerans</name>
    <dbReference type="NCBI Taxonomy" id="428988"/>
    <lineage>
        <taxon>Bacteria</taxon>
        <taxon>Pseudomonadati</taxon>
        <taxon>Bacteroidota</taxon>
        <taxon>Flavobacteriia</taxon>
        <taxon>Flavobacteriales</taxon>
        <taxon>Flavobacteriaceae</taxon>
        <taxon>Flavobacterium</taxon>
    </lineage>
</organism>
<comment type="caution">
    <text evidence="4">The sequence shown here is derived from an EMBL/GenBank/DDBJ whole genome shotgun (WGS) entry which is preliminary data.</text>
</comment>
<feature type="signal peptide" evidence="2">
    <location>
        <begin position="1"/>
        <end position="25"/>
    </location>
</feature>
<dbReference type="PROSITE" id="PS51257">
    <property type="entry name" value="PROKAR_LIPOPROTEIN"/>
    <property type="match status" value="1"/>
</dbReference>
<keyword evidence="5" id="KW-1185">Reference proteome</keyword>
<accession>A0A497U293</accession>
<dbReference type="RefSeq" id="WP_180326443.1">
    <property type="nucleotide sequence ID" value="NZ_PJND01000009.1"/>
</dbReference>
<evidence type="ECO:0000313" key="4">
    <source>
        <dbReference type="EMBL" id="RLJ23917.1"/>
    </source>
</evidence>
<name>A0A497U293_9FLAO</name>
<dbReference type="Proteomes" id="UP000275027">
    <property type="component" value="Unassembled WGS sequence"/>
</dbReference>
<dbReference type="EMBL" id="RCCB01000013">
    <property type="protein sequence ID" value="RLJ23917.1"/>
    <property type="molecule type" value="Genomic_DNA"/>
</dbReference>
<gene>
    <name evidence="3" type="ORF">B0G92_2617</name>
    <name evidence="4" type="ORF">CLV50_2627</name>
</gene>
<dbReference type="Proteomes" id="UP000233767">
    <property type="component" value="Unassembled WGS sequence"/>
</dbReference>
<dbReference type="EMBL" id="PJND01000009">
    <property type="protein sequence ID" value="PKW20474.1"/>
    <property type="molecule type" value="Genomic_DNA"/>
</dbReference>
<feature type="region of interest" description="Disordered" evidence="1">
    <location>
        <begin position="27"/>
        <end position="48"/>
    </location>
</feature>
<evidence type="ECO:0000313" key="6">
    <source>
        <dbReference type="Proteomes" id="UP000275027"/>
    </source>
</evidence>
<evidence type="ECO:0000256" key="1">
    <source>
        <dbReference type="SAM" id="MobiDB-lite"/>
    </source>
</evidence>
<sequence length="48" mass="5172">MKTNTKFVISLLLLLVAFIAGCSNCDDGTSSDNSQEKQAAKIDSTYTK</sequence>